<dbReference type="AlphaFoldDB" id="A0A6P7X6D6"/>
<evidence type="ECO:0000256" key="12">
    <source>
        <dbReference type="RuleBase" id="RU363047"/>
    </source>
</evidence>
<keyword evidence="12" id="KW-0716">Sensory transduction</keyword>
<dbReference type="PANTHER" id="PTHR48018">
    <property type="entry name" value="OLFACTORY RECEPTOR"/>
    <property type="match status" value="1"/>
</dbReference>
<dbReference type="OrthoDB" id="9891208at2759"/>
<dbReference type="Pfam" id="PF13853">
    <property type="entry name" value="7tm_4"/>
    <property type="match status" value="1"/>
</dbReference>
<feature type="transmembrane region" description="Helical" evidence="12">
    <location>
        <begin position="274"/>
        <end position="294"/>
    </location>
</feature>
<evidence type="ECO:0000256" key="4">
    <source>
        <dbReference type="ARBA" id="ARBA00022692"/>
    </source>
</evidence>
<proteinExistence type="inferred from homology"/>
<evidence type="ECO:0000256" key="2">
    <source>
        <dbReference type="ARBA" id="ARBA00010663"/>
    </source>
</evidence>
<dbReference type="PRINTS" id="PR00245">
    <property type="entry name" value="OLFACTORYR"/>
</dbReference>
<evidence type="ECO:0000259" key="13">
    <source>
        <dbReference type="PROSITE" id="PS50262"/>
    </source>
</evidence>
<comment type="similarity">
    <text evidence="2 11">Belongs to the G-protein coupled receptor 1 family.</text>
</comment>
<evidence type="ECO:0000313" key="15">
    <source>
        <dbReference type="RefSeq" id="XP_030046145.1"/>
    </source>
</evidence>
<keyword evidence="7 12" id="KW-0472">Membrane</keyword>
<comment type="subcellular location">
    <subcellularLocation>
        <location evidence="1 12">Cell membrane</location>
        <topology evidence="1 12">Multi-pass membrane protein</topology>
    </subcellularLocation>
</comment>
<dbReference type="FunFam" id="1.10.1220.70:FF:000001">
    <property type="entry name" value="Olfactory receptor"/>
    <property type="match status" value="1"/>
</dbReference>
<keyword evidence="3 12" id="KW-1003">Cell membrane</keyword>
<feature type="transmembrane region" description="Helical" evidence="12">
    <location>
        <begin position="143"/>
        <end position="171"/>
    </location>
</feature>
<dbReference type="SUPFAM" id="SSF81321">
    <property type="entry name" value="Family A G protein-coupled receptor-like"/>
    <property type="match status" value="1"/>
</dbReference>
<name>A0A6P7X6D6_9AMPH</name>
<keyword evidence="4 11" id="KW-0812">Transmembrane</keyword>
<dbReference type="InterPro" id="IPR000725">
    <property type="entry name" value="Olfact_rcpt"/>
</dbReference>
<keyword evidence="5 12" id="KW-1133">Transmembrane helix</keyword>
<reference evidence="15" key="1">
    <citation type="submission" date="2025-08" db="UniProtKB">
        <authorList>
            <consortium name="RefSeq"/>
        </authorList>
    </citation>
    <scope>IDENTIFICATION</scope>
</reference>
<keyword evidence="6 11" id="KW-0297">G-protein coupled receptor</keyword>
<dbReference type="InterPro" id="IPR017452">
    <property type="entry name" value="GPCR_Rhodpsn_7TM"/>
</dbReference>
<keyword evidence="8 11" id="KW-0675">Receptor</keyword>
<dbReference type="InterPro" id="IPR000276">
    <property type="entry name" value="GPCR_Rhodpsn"/>
</dbReference>
<dbReference type="Gene3D" id="1.20.1070.10">
    <property type="entry name" value="Rhodopsin 7-helix transmembrane proteins"/>
    <property type="match status" value="1"/>
</dbReference>
<dbReference type="RefSeq" id="XP_030046145.1">
    <property type="nucleotide sequence ID" value="XM_030190285.1"/>
</dbReference>
<feature type="transmembrane region" description="Helical" evidence="12">
    <location>
        <begin position="63"/>
        <end position="82"/>
    </location>
</feature>
<dbReference type="PRINTS" id="PR00237">
    <property type="entry name" value="GPCRRHODOPSN"/>
</dbReference>
<dbReference type="GeneID" id="115460517"/>
<evidence type="ECO:0000256" key="5">
    <source>
        <dbReference type="ARBA" id="ARBA00022989"/>
    </source>
</evidence>
<accession>A0A6P7X6D6</accession>
<evidence type="ECO:0000256" key="8">
    <source>
        <dbReference type="ARBA" id="ARBA00023170"/>
    </source>
</evidence>
<dbReference type="KEGG" id="muo:115460517"/>
<keyword evidence="9" id="KW-0325">Glycoprotein</keyword>
<dbReference type="PROSITE" id="PS50262">
    <property type="entry name" value="G_PROTEIN_RECEP_F1_2"/>
    <property type="match status" value="1"/>
</dbReference>
<dbReference type="FunCoup" id="A0A6P7X6D6">
    <property type="interactions" value="374"/>
</dbReference>
<keyword evidence="14" id="KW-1185">Reference proteome</keyword>
<evidence type="ECO:0000256" key="7">
    <source>
        <dbReference type="ARBA" id="ARBA00023136"/>
    </source>
</evidence>
<dbReference type="PROSITE" id="PS00237">
    <property type="entry name" value="G_PROTEIN_RECEP_F1_1"/>
    <property type="match status" value="1"/>
</dbReference>
<dbReference type="GO" id="GO:0004930">
    <property type="term" value="F:G protein-coupled receptor activity"/>
    <property type="evidence" value="ECO:0007669"/>
    <property type="project" value="UniProtKB-KW"/>
</dbReference>
<evidence type="ECO:0000256" key="11">
    <source>
        <dbReference type="RuleBase" id="RU000688"/>
    </source>
</evidence>
<organism evidence="14 15">
    <name type="scientific">Microcaecilia unicolor</name>
    <dbReference type="NCBI Taxonomy" id="1415580"/>
    <lineage>
        <taxon>Eukaryota</taxon>
        <taxon>Metazoa</taxon>
        <taxon>Chordata</taxon>
        <taxon>Craniata</taxon>
        <taxon>Vertebrata</taxon>
        <taxon>Euteleostomi</taxon>
        <taxon>Amphibia</taxon>
        <taxon>Gymnophiona</taxon>
        <taxon>Siphonopidae</taxon>
        <taxon>Microcaecilia</taxon>
    </lineage>
</organism>
<dbReference type="GO" id="GO:0004984">
    <property type="term" value="F:olfactory receptor activity"/>
    <property type="evidence" value="ECO:0007669"/>
    <property type="project" value="InterPro"/>
</dbReference>
<evidence type="ECO:0000256" key="9">
    <source>
        <dbReference type="ARBA" id="ARBA00023180"/>
    </source>
</evidence>
<evidence type="ECO:0000256" key="1">
    <source>
        <dbReference type="ARBA" id="ARBA00004651"/>
    </source>
</evidence>
<protein>
    <recommendedName>
        <fullName evidence="12">Olfactory receptor</fullName>
    </recommendedName>
</protein>
<evidence type="ECO:0000256" key="6">
    <source>
        <dbReference type="ARBA" id="ARBA00023040"/>
    </source>
</evidence>
<feature type="domain" description="G-protein coupled receptors family 1 profile" evidence="13">
    <location>
        <begin position="44"/>
        <end position="292"/>
    </location>
</feature>
<dbReference type="Proteomes" id="UP000515156">
    <property type="component" value="Chromosome 1"/>
</dbReference>
<feature type="transmembrane region" description="Helical" evidence="12">
    <location>
        <begin position="26"/>
        <end position="51"/>
    </location>
</feature>
<dbReference type="CDD" id="cd15230">
    <property type="entry name" value="7tmA_OR5-like"/>
    <property type="match status" value="1"/>
</dbReference>
<dbReference type="GO" id="GO:0005886">
    <property type="term" value="C:plasma membrane"/>
    <property type="evidence" value="ECO:0007669"/>
    <property type="project" value="UniProtKB-SubCell"/>
</dbReference>
<evidence type="ECO:0000256" key="3">
    <source>
        <dbReference type="ARBA" id="ARBA00022475"/>
    </source>
</evidence>
<keyword evidence="10 11" id="KW-0807">Transducer</keyword>
<dbReference type="FunFam" id="1.20.1070.10:FF:000003">
    <property type="entry name" value="Olfactory receptor"/>
    <property type="match status" value="1"/>
</dbReference>
<sequence>MPELNQTSLTSVTEFLLLGFTNVPHLSAILFVVFLVIYLITLLGNLGIILIIQLDPHLHTPMYFFLSNLSLVDLCCSSAIAPKTMVNFLSENKAISYLGCATQLYFFVAFAGADSFLLAAMAYDRYTAICKPFLYPLIMTRRLCIQLAVCIYFASFLNSLITTCITFRLSFCSSNEINHFFCDVNPLMKLSCMDTHINDILLPIIVGSVVLSSILVILGSYMSIIFTILRMHIEGRSKAFSTCTSHFISVTLFYGTALFMYMRPSSSYFLERDMVVSVFYTVAIPMLNPLIYSLRNQEVKAALRKIISRNIFSQKVNSMTLIH</sequence>
<keyword evidence="12" id="KW-0552">Olfaction</keyword>
<evidence type="ECO:0000313" key="14">
    <source>
        <dbReference type="Proteomes" id="UP000515156"/>
    </source>
</evidence>
<gene>
    <name evidence="15" type="primary">LOC115460517</name>
</gene>
<feature type="transmembrane region" description="Helical" evidence="12">
    <location>
        <begin position="200"/>
        <end position="228"/>
    </location>
</feature>
<dbReference type="InParanoid" id="A0A6P7X6D6"/>
<evidence type="ECO:0000256" key="10">
    <source>
        <dbReference type="ARBA" id="ARBA00023224"/>
    </source>
</evidence>
<feature type="transmembrane region" description="Helical" evidence="12">
    <location>
        <begin position="240"/>
        <end position="262"/>
    </location>
</feature>
<feature type="transmembrane region" description="Helical" evidence="12">
    <location>
        <begin position="102"/>
        <end position="123"/>
    </location>
</feature>